<evidence type="ECO:0000256" key="6">
    <source>
        <dbReference type="ARBA" id="ARBA00023136"/>
    </source>
</evidence>
<evidence type="ECO:0000256" key="1">
    <source>
        <dbReference type="ARBA" id="ARBA00004651"/>
    </source>
</evidence>
<evidence type="ECO:0000256" key="3">
    <source>
        <dbReference type="ARBA" id="ARBA00022475"/>
    </source>
</evidence>
<dbReference type="Proteomes" id="UP000180175">
    <property type="component" value="Chromosome"/>
</dbReference>
<dbReference type="PANTHER" id="PTHR42709">
    <property type="entry name" value="ALKALINE PHOSPHATASE LIKE PROTEIN"/>
    <property type="match status" value="1"/>
</dbReference>
<feature type="transmembrane region" description="Helical" evidence="7">
    <location>
        <begin position="172"/>
        <end position="193"/>
    </location>
</feature>
<protein>
    <submittedName>
        <fullName evidence="9">DedA family protein</fullName>
    </submittedName>
</protein>
<evidence type="ECO:0000256" key="7">
    <source>
        <dbReference type="SAM" id="Phobius"/>
    </source>
</evidence>
<reference evidence="9 10" key="1">
    <citation type="journal article" date="2017" name="Genome Announc.">
        <title>Draft Genome Sequences of Four Alkaliphilic Bacteria Belonging to the Anaerobacillus Genus.</title>
        <authorList>
            <person name="Bassil N.M."/>
            <person name="Lloyd J.R."/>
        </authorList>
    </citation>
    <scope>NUCLEOTIDE SEQUENCE [LARGE SCALE GENOMIC DNA]</scope>
    <source>
        <strain evidence="9 10">NB2006</strain>
    </source>
</reference>
<dbReference type="AlphaFoldDB" id="A0A7S7L8S6"/>
<dbReference type="Pfam" id="PF09335">
    <property type="entry name" value="VTT_dom"/>
    <property type="match status" value="1"/>
</dbReference>
<evidence type="ECO:0000313" key="10">
    <source>
        <dbReference type="Proteomes" id="UP000180175"/>
    </source>
</evidence>
<feature type="transmembrane region" description="Helical" evidence="7">
    <location>
        <begin position="20"/>
        <end position="42"/>
    </location>
</feature>
<keyword evidence="4 7" id="KW-0812">Transmembrane</keyword>
<comment type="subcellular location">
    <subcellularLocation>
        <location evidence="1">Cell membrane</location>
        <topology evidence="1">Multi-pass membrane protein</topology>
    </subcellularLocation>
</comment>
<keyword evidence="5 7" id="KW-1133">Transmembrane helix</keyword>
<name>A0A7S7L8S6_9BACI</name>
<evidence type="ECO:0000256" key="4">
    <source>
        <dbReference type="ARBA" id="ARBA00022692"/>
    </source>
</evidence>
<organism evidence="9 10">
    <name type="scientific">Anaerobacillus isosaccharinicus</name>
    <dbReference type="NCBI Taxonomy" id="1532552"/>
    <lineage>
        <taxon>Bacteria</taxon>
        <taxon>Bacillati</taxon>
        <taxon>Bacillota</taxon>
        <taxon>Bacilli</taxon>
        <taxon>Bacillales</taxon>
        <taxon>Bacillaceae</taxon>
        <taxon>Anaerobacillus</taxon>
    </lineage>
</organism>
<dbReference type="RefSeq" id="WP_182080576.1">
    <property type="nucleotide sequence ID" value="NZ_CP063356.2"/>
</dbReference>
<dbReference type="InterPro" id="IPR051311">
    <property type="entry name" value="DedA_domain"/>
</dbReference>
<dbReference type="EMBL" id="CP063356">
    <property type="protein sequence ID" value="QOY36447.1"/>
    <property type="molecule type" value="Genomic_DNA"/>
</dbReference>
<sequence>MRDIILSFLESFKQLSYLGIVLALSCEIIPAEVVLPLAGFWVYEGNMIFWIAVFSGVVGGTIGPLILYFIGRFGGRPFILKYGKYLFIGEKQIKNAEVFFQKYGGGVAFVGRFIPGMRTLIPVPCGIAKMNVWVFTLYTVLAMLPITVLYVWLGQRFGPRWEEAVPFARYFLLNNVLILIVIVLFTLGVKHVVKNLTTS</sequence>
<comment type="similarity">
    <text evidence="2">Belongs to the DedA family.</text>
</comment>
<reference evidence="9 10" key="2">
    <citation type="journal article" date="2019" name="Int. J. Syst. Evol. Microbiol.">
        <title>Anaerobacillus isosaccharinicus sp. nov., an alkaliphilic bacterium which degrades isosaccharinic acid.</title>
        <authorList>
            <person name="Bassil N.M."/>
            <person name="Lloyd J.R."/>
        </authorList>
    </citation>
    <scope>NUCLEOTIDE SEQUENCE [LARGE SCALE GENOMIC DNA]</scope>
    <source>
        <strain evidence="9 10">NB2006</strain>
    </source>
</reference>
<keyword evidence="10" id="KW-1185">Reference proteome</keyword>
<evidence type="ECO:0000256" key="5">
    <source>
        <dbReference type="ARBA" id="ARBA00022989"/>
    </source>
</evidence>
<accession>A0A7S7L8S6</accession>
<dbReference type="InterPro" id="IPR032816">
    <property type="entry name" value="VTT_dom"/>
</dbReference>
<keyword evidence="3" id="KW-1003">Cell membrane</keyword>
<dbReference type="PANTHER" id="PTHR42709:SF6">
    <property type="entry name" value="UNDECAPRENYL PHOSPHATE TRANSPORTER A"/>
    <property type="match status" value="1"/>
</dbReference>
<evidence type="ECO:0000259" key="8">
    <source>
        <dbReference type="Pfam" id="PF09335"/>
    </source>
</evidence>
<feature type="transmembrane region" description="Helical" evidence="7">
    <location>
        <begin position="48"/>
        <end position="71"/>
    </location>
</feature>
<proteinExistence type="inferred from homology"/>
<feature type="domain" description="VTT" evidence="8">
    <location>
        <begin position="29"/>
        <end position="155"/>
    </location>
</feature>
<gene>
    <name evidence="9" type="ORF">AWH56_001770</name>
</gene>
<feature type="transmembrane region" description="Helical" evidence="7">
    <location>
        <begin position="132"/>
        <end position="152"/>
    </location>
</feature>
<dbReference type="PROSITE" id="PS51257">
    <property type="entry name" value="PROKAR_LIPOPROTEIN"/>
    <property type="match status" value="1"/>
</dbReference>
<dbReference type="GO" id="GO:0005886">
    <property type="term" value="C:plasma membrane"/>
    <property type="evidence" value="ECO:0007669"/>
    <property type="project" value="UniProtKB-SubCell"/>
</dbReference>
<evidence type="ECO:0000256" key="2">
    <source>
        <dbReference type="ARBA" id="ARBA00010792"/>
    </source>
</evidence>
<evidence type="ECO:0000313" key="9">
    <source>
        <dbReference type="EMBL" id="QOY36447.1"/>
    </source>
</evidence>
<dbReference type="KEGG" id="aia:AWH56_001770"/>
<keyword evidence="6 7" id="KW-0472">Membrane</keyword>